<dbReference type="GO" id="GO:0046872">
    <property type="term" value="F:metal ion binding"/>
    <property type="evidence" value="ECO:0007669"/>
    <property type="project" value="UniProtKB-KW"/>
</dbReference>
<gene>
    <name evidence="9" type="primary">LOC110975789</name>
</gene>
<keyword evidence="8" id="KW-1185">Reference proteome</keyword>
<dbReference type="GO" id="GO:0001664">
    <property type="term" value="F:G protein-coupled receptor binding"/>
    <property type="evidence" value="ECO:0007669"/>
    <property type="project" value="InterPro"/>
</dbReference>
<proteinExistence type="predicted"/>
<reference evidence="9" key="1">
    <citation type="submission" date="2025-08" db="UniProtKB">
        <authorList>
            <consortium name="RefSeq"/>
        </authorList>
    </citation>
    <scope>IDENTIFICATION</scope>
</reference>
<dbReference type="CDD" id="cd00066">
    <property type="entry name" value="G-alpha"/>
    <property type="match status" value="1"/>
</dbReference>
<sequence length="372" mass="42716">MGSGSSAASAVRVKARAKATVDVAAMKESTLRNRQIDKIIKEEQQIMRKTVKLLFLGAGESGKSTFAKQIRLIHHGGFSESERMAYKLVIYSNLISGMRAIIDAMSTLDISYSHPTRQMDESIFRAQAHMVEMGNLDMTQELADTIMELWRDPGVQQCYDRSNEYQLLDSISYFVENVYRVAHPNWIPTDEDIVRSRLRTSGIIETRFQFRGLTFRLLDPGGQRSERQKWIHCFEDVTAVLFIVAISAYDQVIREDRETPRMQESMVLFASICNSKWFTKTAMMLFLNKCDIFEEKIQRVPLNYFFKTYRGPNVAKPARAFICDVYKNLSKSKSRQIYHHFTTAIDRSNVQFVFDAVADVVLKSSLNTIGML</sequence>
<dbReference type="PANTHER" id="PTHR10218:SF302">
    <property type="entry name" value="GUANINE NUCLEOTIDE-BINDING PROTEIN ALPHA-5 SUBUNIT"/>
    <property type="match status" value="1"/>
</dbReference>
<dbReference type="Proteomes" id="UP000694845">
    <property type="component" value="Unplaced"/>
</dbReference>
<evidence type="ECO:0000256" key="2">
    <source>
        <dbReference type="ARBA" id="ARBA00022741"/>
    </source>
</evidence>
<feature type="binding site" evidence="6">
    <location>
        <begin position="219"/>
        <end position="223"/>
    </location>
    <ligand>
        <name>GTP</name>
        <dbReference type="ChEBI" id="CHEBI:37565"/>
    </ligand>
</feature>
<evidence type="ECO:0000313" key="9">
    <source>
        <dbReference type="RefSeq" id="XP_022084266.1"/>
    </source>
</evidence>
<dbReference type="InterPro" id="IPR011025">
    <property type="entry name" value="GproteinA_insert"/>
</dbReference>
<feature type="binding site" evidence="6">
    <location>
        <begin position="60"/>
        <end position="65"/>
    </location>
    <ligand>
        <name>GTP</name>
        <dbReference type="ChEBI" id="CHEBI:37565"/>
    </ligand>
</feature>
<evidence type="ECO:0000256" key="6">
    <source>
        <dbReference type="PIRSR" id="PIRSR601019-1"/>
    </source>
</evidence>
<dbReference type="GO" id="GO:0007188">
    <property type="term" value="P:adenylate cyclase-modulating G protein-coupled receptor signaling pathway"/>
    <property type="evidence" value="ECO:0007669"/>
    <property type="project" value="TreeGrafter"/>
</dbReference>
<dbReference type="Gene3D" id="1.10.400.10">
    <property type="entry name" value="GI Alpha 1, domain 2-like"/>
    <property type="match status" value="1"/>
</dbReference>
<dbReference type="PRINTS" id="PR00440">
    <property type="entry name" value="GPROTEINA12"/>
</dbReference>
<dbReference type="OMA" id="TFAKQIR"/>
<dbReference type="SMART" id="SM00275">
    <property type="entry name" value="G_alpha"/>
    <property type="match status" value="1"/>
</dbReference>
<dbReference type="AlphaFoldDB" id="A0A8B7XWS1"/>
<feature type="binding site" evidence="7">
    <location>
        <position position="200"/>
    </location>
    <ligand>
        <name>Mg(2+)</name>
        <dbReference type="ChEBI" id="CHEBI:18420"/>
    </ligand>
</feature>
<dbReference type="KEGG" id="aplc:110975789"/>
<evidence type="ECO:0000256" key="5">
    <source>
        <dbReference type="ARBA" id="ARBA00023224"/>
    </source>
</evidence>
<evidence type="ECO:0000256" key="4">
    <source>
        <dbReference type="ARBA" id="ARBA00023134"/>
    </source>
</evidence>
<dbReference type="PANTHER" id="PTHR10218">
    <property type="entry name" value="GTP-BINDING PROTEIN ALPHA SUBUNIT"/>
    <property type="match status" value="1"/>
</dbReference>
<dbReference type="InterPro" id="IPR027417">
    <property type="entry name" value="P-loop_NTPase"/>
</dbReference>
<dbReference type="OrthoDB" id="10033660at2759"/>
<dbReference type="InterPro" id="IPR001019">
    <property type="entry name" value="Gprotein_alpha_su"/>
</dbReference>
<feature type="binding site" evidence="6">
    <location>
        <begin position="169"/>
        <end position="170"/>
    </location>
    <ligand>
        <name>GTP</name>
        <dbReference type="ChEBI" id="CHEBI:37565"/>
    </ligand>
</feature>
<dbReference type="GeneID" id="110975789"/>
<dbReference type="Pfam" id="PF00503">
    <property type="entry name" value="G-alpha"/>
    <property type="match status" value="1"/>
</dbReference>
<dbReference type="GO" id="GO:0005525">
    <property type="term" value="F:GTP binding"/>
    <property type="evidence" value="ECO:0007669"/>
    <property type="project" value="UniProtKB-KW"/>
</dbReference>
<evidence type="ECO:0000256" key="7">
    <source>
        <dbReference type="PIRSR" id="PIRSR601019-2"/>
    </source>
</evidence>
<name>A0A8B7XWS1_ACAPL</name>
<dbReference type="GO" id="GO:0005737">
    <property type="term" value="C:cytoplasm"/>
    <property type="evidence" value="ECO:0007669"/>
    <property type="project" value="TreeGrafter"/>
</dbReference>
<feature type="binding site" evidence="7">
    <location>
        <position position="64"/>
    </location>
    <ligand>
        <name>Mg(2+)</name>
        <dbReference type="ChEBI" id="CHEBI:18420"/>
    </ligand>
</feature>
<keyword evidence="2 6" id="KW-0547">Nucleotide-binding</keyword>
<accession>A0A8B7XWS1</accession>
<evidence type="ECO:0000256" key="1">
    <source>
        <dbReference type="ARBA" id="ARBA00022723"/>
    </source>
</evidence>
<dbReference type="FunFam" id="3.40.50.300:FF:002307">
    <property type="entry name" value="Guanine nucleotide-binding protein G(k) subunit alpha"/>
    <property type="match status" value="1"/>
</dbReference>
<dbReference type="SUPFAM" id="SSF47895">
    <property type="entry name" value="Transducin (alpha subunit), insertion domain"/>
    <property type="match status" value="1"/>
</dbReference>
<dbReference type="GO" id="GO:0007266">
    <property type="term" value="P:Rho protein signal transduction"/>
    <property type="evidence" value="ECO:0007669"/>
    <property type="project" value="InterPro"/>
</dbReference>
<dbReference type="SUPFAM" id="SSF52540">
    <property type="entry name" value="P-loop containing nucleoside triphosphate hydrolases"/>
    <property type="match status" value="1"/>
</dbReference>
<dbReference type="GO" id="GO:0005834">
    <property type="term" value="C:heterotrimeric G-protein complex"/>
    <property type="evidence" value="ECO:0007669"/>
    <property type="project" value="TreeGrafter"/>
</dbReference>
<feature type="binding site" evidence="6">
    <location>
        <begin position="288"/>
        <end position="291"/>
    </location>
    <ligand>
        <name>GTP</name>
        <dbReference type="ChEBI" id="CHEBI:37565"/>
    </ligand>
</feature>
<protein>
    <submittedName>
        <fullName evidence="9">Guanine nucleotide-binding protein G(I) subunit alpha-like</fullName>
    </submittedName>
</protein>
<dbReference type="PROSITE" id="PS51882">
    <property type="entry name" value="G_ALPHA"/>
    <property type="match status" value="1"/>
</dbReference>
<dbReference type="GO" id="GO:0031683">
    <property type="term" value="F:G-protein beta/gamma-subunit complex binding"/>
    <property type="evidence" value="ECO:0007669"/>
    <property type="project" value="InterPro"/>
</dbReference>
<keyword evidence="5" id="KW-0807">Transducer</keyword>
<dbReference type="PRINTS" id="PR00318">
    <property type="entry name" value="GPROTEINA"/>
</dbReference>
<keyword evidence="4 6" id="KW-0342">GTP-binding</keyword>
<dbReference type="InterPro" id="IPR000469">
    <property type="entry name" value="Gprotein_alpha_12/13"/>
</dbReference>
<keyword evidence="1 7" id="KW-0479">Metal-binding</keyword>
<evidence type="ECO:0000256" key="3">
    <source>
        <dbReference type="ARBA" id="ARBA00022842"/>
    </source>
</evidence>
<dbReference type="RefSeq" id="XP_022084266.1">
    <property type="nucleotide sequence ID" value="XM_022228574.1"/>
</dbReference>
<feature type="binding site" evidence="6">
    <location>
        <position position="344"/>
    </location>
    <ligand>
        <name>GTP</name>
        <dbReference type="ChEBI" id="CHEBI:37565"/>
    </ligand>
</feature>
<dbReference type="GO" id="GO:0003924">
    <property type="term" value="F:GTPase activity"/>
    <property type="evidence" value="ECO:0007669"/>
    <property type="project" value="InterPro"/>
</dbReference>
<organism evidence="8 9">
    <name type="scientific">Acanthaster planci</name>
    <name type="common">Crown-of-thorns starfish</name>
    <dbReference type="NCBI Taxonomy" id="133434"/>
    <lineage>
        <taxon>Eukaryota</taxon>
        <taxon>Metazoa</taxon>
        <taxon>Echinodermata</taxon>
        <taxon>Eleutherozoa</taxon>
        <taxon>Asterozoa</taxon>
        <taxon>Asteroidea</taxon>
        <taxon>Valvatacea</taxon>
        <taxon>Valvatida</taxon>
        <taxon>Acanthasteridae</taxon>
        <taxon>Acanthaster</taxon>
    </lineage>
</organism>
<dbReference type="FunFam" id="1.10.400.10:FF:000002">
    <property type="entry name" value="guanine nucleotide-binding protein G(Q) subunit alpha"/>
    <property type="match status" value="1"/>
</dbReference>
<evidence type="ECO:0000313" key="8">
    <source>
        <dbReference type="Proteomes" id="UP000694845"/>
    </source>
</evidence>
<keyword evidence="3 7" id="KW-0460">Magnesium</keyword>
<dbReference type="Gene3D" id="3.40.50.300">
    <property type="entry name" value="P-loop containing nucleotide triphosphate hydrolases"/>
    <property type="match status" value="1"/>
</dbReference>